<feature type="non-terminal residue" evidence="3">
    <location>
        <position position="182"/>
    </location>
</feature>
<dbReference type="AlphaFoldDB" id="A0A326UA97"/>
<evidence type="ECO:0000313" key="4">
    <source>
        <dbReference type="Proteomes" id="UP000248806"/>
    </source>
</evidence>
<evidence type="ECO:0000256" key="2">
    <source>
        <dbReference type="ARBA" id="ARBA00023002"/>
    </source>
</evidence>
<proteinExistence type="inferred from homology"/>
<dbReference type="InterPro" id="IPR051122">
    <property type="entry name" value="SDR_DHRS6-like"/>
</dbReference>
<keyword evidence="2" id="KW-0560">Oxidoreductase</keyword>
<protein>
    <submittedName>
        <fullName evidence="3">Enoyl-ACP reductase-like protein</fullName>
    </submittedName>
</protein>
<dbReference type="InterPro" id="IPR036291">
    <property type="entry name" value="NAD(P)-bd_dom_sf"/>
</dbReference>
<comment type="caution">
    <text evidence="3">The sequence shown here is derived from an EMBL/GenBank/DDBJ whole genome shotgun (WGS) entry which is preliminary data.</text>
</comment>
<name>A0A326UA97_THEHA</name>
<dbReference type="PANTHER" id="PTHR43477:SF1">
    <property type="entry name" value="DIHYDROANTICAPSIN 7-DEHYDROGENASE"/>
    <property type="match status" value="1"/>
</dbReference>
<dbReference type="SUPFAM" id="SSF51735">
    <property type="entry name" value="NAD(P)-binding Rossmann-fold domains"/>
    <property type="match status" value="1"/>
</dbReference>
<keyword evidence="4" id="KW-1185">Reference proteome</keyword>
<dbReference type="EMBL" id="QKUF01000002">
    <property type="protein sequence ID" value="PZW34216.1"/>
    <property type="molecule type" value="Genomic_DNA"/>
</dbReference>
<evidence type="ECO:0000256" key="1">
    <source>
        <dbReference type="ARBA" id="ARBA00006484"/>
    </source>
</evidence>
<evidence type="ECO:0000313" key="3">
    <source>
        <dbReference type="EMBL" id="PZW34216.1"/>
    </source>
</evidence>
<accession>A0A326UA97</accession>
<organism evidence="3 4">
    <name type="scientific">Thermosporothrix hazakensis</name>
    <dbReference type="NCBI Taxonomy" id="644383"/>
    <lineage>
        <taxon>Bacteria</taxon>
        <taxon>Bacillati</taxon>
        <taxon>Chloroflexota</taxon>
        <taxon>Ktedonobacteria</taxon>
        <taxon>Ktedonobacterales</taxon>
        <taxon>Thermosporotrichaceae</taxon>
        <taxon>Thermosporothrix</taxon>
    </lineage>
</organism>
<dbReference type="GO" id="GO:0016491">
    <property type="term" value="F:oxidoreductase activity"/>
    <property type="evidence" value="ECO:0007669"/>
    <property type="project" value="UniProtKB-KW"/>
</dbReference>
<sequence>MGSLLSRSGSIKVDIYDRASIDALFNTIHDIDAVVCVAARGALTPLESLSDEAVEQSLNGKLLGQIALFLRAVRYLRDGGSITLTSGVFREPMIGSAMGGLVNAGLEGFVRNVAPELPRGIRVNVLTLPRPEGRGFFLHPACLRVVAERRRVAAGCPEAFDETPSSVPVCPTVPCRAFCKIF</sequence>
<dbReference type="Proteomes" id="UP000248806">
    <property type="component" value="Unassembled WGS sequence"/>
</dbReference>
<dbReference type="Gene3D" id="3.40.50.720">
    <property type="entry name" value="NAD(P)-binding Rossmann-like Domain"/>
    <property type="match status" value="1"/>
</dbReference>
<dbReference type="Pfam" id="PF13561">
    <property type="entry name" value="adh_short_C2"/>
    <property type="match status" value="1"/>
</dbReference>
<reference evidence="3 4" key="1">
    <citation type="submission" date="2018-06" db="EMBL/GenBank/DDBJ databases">
        <title>Genomic Encyclopedia of Archaeal and Bacterial Type Strains, Phase II (KMG-II): from individual species to whole genera.</title>
        <authorList>
            <person name="Goeker M."/>
        </authorList>
    </citation>
    <scope>NUCLEOTIDE SEQUENCE [LARGE SCALE GENOMIC DNA]</scope>
    <source>
        <strain evidence="3 4">ATCC BAA-1881</strain>
    </source>
</reference>
<comment type="similarity">
    <text evidence="1">Belongs to the short-chain dehydrogenases/reductases (SDR) family.</text>
</comment>
<dbReference type="PANTHER" id="PTHR43477">
    <property type="entry name" value="DIHYDROANTICAPSIN 7-DEHYDROGENASE"/>
    <property type="match status" value="1"/>
</dbReference>
<gene>
    <name evidence="3" type="ORF">EI42_01053</name>
</gene>
<dbReference type="InterPro" id="IPR002347">
    <property type="entry name" value="SDR_fam"/>
</dbReference>